<feature type="region of interest" description="C-terminal hotdog fold" evidence="9">
    <location>
        <begin position="1085"/>
        <end position="1244"/>
    </location>
</feature>
<evidence type="ECO:0000256" key="10">
    <source>
        <dbReference type="SAM" id="MobiDB-lite"/>
    </source>
</evidence>
<dbReference type="Pfam" id="PF16197">
    <property type="entry name" value="KAsynt_C_assoc"/>
    <property type="match status" value="1"/>
</dbReference>
<sequence>MSAVPPAATPDPAAAPEPTREQKLVDYLKWVTTDLHKARERISELESAAAEPVAIVGMACRFPGGVTSPEELWRLVAEGRDAIGPFPADRGWDLDALYSPDADDPGTSYTREAGFLDGAALFDADFFGISPREALAMDPQQRVLLETAWEALEDAGIDPAALRGSRTGVFAGVIEQSYLGLSGPEELEGHLMTGKLGSVASGRIAYALGLEGPALSVDTACSSSLVALHLAVESVRRGESSLALAGGVTVTATPGGFVDFSRQRGLAPDGRIKSFAAAADGTIWSEGVGLLVVERLSDALRNGHRVLAVVRGSAVNQDGASNGLTAPNGPSQERVIRQALADAGLVAADVDVVEAHGTGTRLGDPIEAQALLATYCQDREQPLYLGSLKSNLGHTVAAAGVGGVIKMVQAMRHGTLPRTLHVDRPTPMVDWSAGAVELLTEERAWPGTDRPRRAAVSAFGVSGTNAHVILEEHPGPRQDEHKQERAQAVGGAPLPAVPWFLSARGERALAAQAERLLAHLAEHPAATAADIGRSLAATRTLHDHRAAVTGADRAELEAALRDLAADPGRARVLPGAVPTGTVGFVFSGQGSQWVGMGRELASVFPVFGAVLDEVCGVLDPLVGGSLREVMFEGSGGVLDRTGWTQPALFAFEVALFRLVESWGVVPGVVAGHSVGELVAAYVAGVLSLGDACRVVAARAGLMEVLPAGGVMVAVEAGEGEVVPLLVGRGGEVGLAAVNGPRAVVVSGDEGAVGEVVAHFAGLGRRVRRLVVSHAFHSPRMEGMLEEFRTVLKGVEFGRPGLAVVSTLTGRLAGGEDLRHAEYWVRQVREGVRYADAVGAMREAGVSTFLEIGPDGILTALNRGILDDSPRALALQRRGRAEARTLVEALADLHLEGVRVDWEAYFAGSGARLLPLPTYAFQHQRYWVTAPETTAADATGLGLDRSGHPLLGAALTLADSDETVFTAGLSARAHPWLAAHTVAGEAVVPDAVLVELAVRAGDETGCTTVEELTLKEPLVLPAHGALHLQLRVGAADADGRRTLTVRSRGEDPSAGWVAHAHGTLGLTPSAGRAADADPRPWPPADATAVDVDALHERFAAAGTGSAPELRCLTAAWRRDGELLAEVRLPDGLADQADGYGVHPALLDAALRPLLGPDRVARRWTGVRLHATGARELRARLTTDPDTGDLALHLADPAGAPVAEADAVTAGAADAQALAAARDRHHDALFQVDWTPRPPAPATLRWADLSPDGGGTGPAELAAAVTAGAPIDAVRLRLVPPPGGTSPHAVHDTLTRVLELTRRWLAEDALAGVPLVVLTSGAVAVADGEDIRDLGAAAAWGLLRSAQSEAPGRLVLADVHDPDAPGLDAVLSAAVTSGEPQVAVRPATEPRAAALSATEPQVTVSPAADRQVAVSPVPDPQVAVRPPAEPQAVVRSAADPQVAVRPATDPRVLVPRLVRAGRPGAPAAPVWDPDGTVLITGGTGSLGALFARHLVTAHGVRHLLLVSRRGADAPRAGALREELTALGATVAVAACDVSDRDALAAVLAAIPAEHPLRGVVHTAGVLDDGVIGAQSPERLARVLGPKADAAWHLHDLTRDHDLTAFVLFSSIAALVGGPGQSTYAAANAFLDALARHRAAHGLAATSLSWGLWARASELTGDLTETDLRRIARSGFKPVETAQGLALFDLALRLGRPDPVATPLDTTALRDQPRVPAVLTGLVRIPRRPAAHGAADAAPALADRLAGLDGHPARHAAVLAALLEETARVLGRTGADGIAPDRSFPQLGLDSLTSVELRHRVAALTGLTLPATVVFDHPTPDALAGHLLGALDAGPADAAAADEVDYAADIHLPADIAPAAEVVRTVADPREILLTGASGFLGAFLLRDLMRTTTARVHCLVRGSDQRAAEQRLHESLRWYRVWDDIDEQRLRVVVGDLAQERLGLGEERFDDLARTVDAVYHAGASVHWLKPYQALRDANVDGTREVLRLAARHRTVPVHHVSTVGVFDGPVTPGVPLRVTDPTGPAEALPSGYLRSKWVAEQIVELARERGLPVSVYRVDVISGDRDNGACQTRDFVWLALKGLLQARLVPAGTGGRFHLLPVDYVSAAILGISRRPQGAGGTYHLFNRSSLGLADCVTYLRRLGYRLEEAEGERWRAALRADRDNALLPLLHAFEMMTSDTDAFYPVLDTGETEAALSGTGIACPPLTEELFGRYVGFFVQEGHFPPAP</sequence>
<dbReference type="InterPro" id="IPR049551">
    <property type="entry name" value="PKS_DH_C"/>
</dbReference>
<dbReference type="Gene3D" id="3.10.129.110">
    <property type="entry name" value="Polyketide synthase dehydratase"/>
    <property type="match status" value="1"/>
</dbReference>
<dbReference type="InterPro" id="IPR036291">
    <property type="entry name" value="NAD(P)-bd_dom_sf"/>
</dbReference>
<organism evidence="14 15">
    <name type="scientific">Streptomyces similanensis</name>
    <dbReference type="NCBI Taxonomy" id="1274988"/>
    <lineage>
        <taxon>Bacteria</taxon>
        <taxon>Bacillati</taxon>
        <taxon>Actinomycetota</taxon>
        <taxon>Actinomycetes</taxon>
        <taxon>Kitasatosporales</taxon>
        <taxon>Streptomycetaceae</taxon>
        <taxon>Streptomyces</taxon>
    </lineage>
</organism>
<dbReference type="PROSITE" id="PS52019">
    <property type="entry name" value="PKS_MFAS_DH"/>
    <property type="match status" value="1"/>
</dbReference>
<protein>
    <submittedName>
        <fullName evidence="14">Type I polyketide synthase</fullName>
    </submittedName>
</protein>
<dbReference type="InterPro" id="IPR018201">
    <property type="entry name" value="Ketoacyl_synth_AS"/>
</dbReference>
<dbReference type="RefSeq" id="WP_345668122.1">
    <property type="nucleotide sequence ID" value="NZ_BAABKC010000032.1"/>
</dbReference>
<dbReference type="InterPro" id="IPR006162">
    <property type="entry name" value="Ppantetheine_attach_site"/>
</dbReference>
<dbReference type="Gene3D" id="1.10.1200.10">
    <property type="entry name" value="ACP-like"/>
    <property type="match status" value="1"/>
</dbReference>
<accession>A0ABP9KBB5</accession>
<dbReference type="InterPro" id="IPR055123">
    <property type="entry name" value="SpnB-like_Rossmann"/>
</dbReference>
<evidence type="ECO:0000256" key="9">
    <source>
        <dbReference type="PROSITE-ProRule" id="PRU01363"/>
    </source>
</evidence>
<dbReference type="PROSITE" id="PS50075">
    <property type="entry name" value="CARRIER"/>
    <property type="match status" value="1"/>
</dbReference>
<dbReference type="Gene3D" id="3.40.50.720">
    <property type="entry name" value="NAD(P)-binding Rossmann-like Domain"/>
    <property type="match status" value="2"/>
</dbReference>
<dbReference type="CDD" id="cd00833">
    <property type="entry name" value="PKS"/>
    <property type="match status" value="1"/>
</dbReference>
<dbReference type="SMART" id="SM00827">
    <property type="entry name" value="PKS_AT"/>
    <property type="match status" value="1"/>
</dbReference>
<dbReference type="SMART" id="SM00823">
    <property type="entry name" value="PKS_PP"/>
    <property type="match status" value="1"/>
</dbReference>
<dbReference type="Pfam" id="PF08990">
    <property type="entry name" value="Docking"/>
    <property type="match status" value="1"/>
</dbReference>
<feature type="domain" description="Carrier" evidence="11">
    <location>
        <begin position="1750"/>
        <end position="1828"/>
    </location>
</feature>
<dbReference type="InterPro" id="IPR016039">
    <property type="entry name" value="Thiolase-like"/>
</dbReference>
<evidence type="ECO:0000313" key="14">
    <source>
        <dbReference type="EMBL" id="GAA5052659.1"/>
    </source>
</evidence>
<dbReference type="Pfam" id="PF08659">
    <property type="entry name" value="KR"/>
    <property type="match status" value="1"/>
</dbReference>
<comment type="pathway">
    <text evidence="2">Antibiotic biosynthesis.</text>
</comment>
<reference evidence="15" key="1">
    <citation type="journal article" date="2019" name="Int. J. Syst. Evol. Microbiol.">
        <title>The Global Catalogue of Microorganisms (GCM) 10K type strain sequencing project: providing services to taxonomists for standard genome sequencing and annotation.</title>
        <authorList>
            <consortium name="The Broad Institute Genomics Platform"/>
            <consortium name="The Broad Institute Genome Sequencing Center for Infectious Disease"/>
            <person name="Wu L."/>
            <person name="Ma J."/>
        </authorList>
    </citation>
    <scope>NUCLEOTIDE SEQUENCE [LARGE SCALE GENOMIC DNA]</scope>
    <source>
        <strain evidence="15">JCM 18410</strain>
    </source>
</reference>
<dbReference type="InterPro" id="IPR001227">
    <property type="entry name" value="Ac_transferase_dom_sf"/>
</dbReference>
<keyword evidence="5" id="KW-0808">Transferase</keyword>
<dbReference type="SUPFAM" id="SSF52151">
    <property type="entry name" value="FabD/lysophospholipase-like"/>
    <property type="match status" value="1"/>
</dbReference>
<dbReference type="Pfam" id="PF07993">
    <property type="entry name" value="NAD_binding_4"/>
    <property type="match status" value="1"/>
</dbReference>
<dbReference type="CDD" id="cd08956">
    <property type="entry name" value="KR_3_FAS_SDR_x"/>
    <property type="match status" value="1"/>
</dbReference>
<keyword evidence="6" id="KW-0045">Antibiotic biosynthesis</keyword>
<dbReference type="Gene3D" id="3.40.47.10">
    <property type="match status" value="1"/>
</dbReference>
<evidence type="ECO:0000256" key="1">
    <source>
        <dbReference type="ARBA" id="ARBA00001957"/>
    </source>
</evidence>
<dbReference type="SUPFAM" id="SSF47336">
    <property type="entry name" value="ACP-like"/>
    <property type="match status" value="1"/>
</dbReference>
<dbReference type="InterPro" id="IPR057326">
    <property type="entry name" value="KR_dom"/>
</dbReference>
<feature type="active site" description="Proton acceptor; for dehydratase activity" evidence="9">
    <location>
        <position position="979"/>
    </location>
</feature>
<dbReference type="InterPro" id="IPR050091">
    <property type="entry name" value="PKS_NRPS_Biosynth_Enz"/>
</dbReference>
<name>A0ABP9KBB5_9ACTN</name>
<dbReference type="InterPro" id="IPR049552">
    <property type="entry name" value="PKS_DH_N"/>
</dbReference>
<keyword evidence="4" id="KW-0597">Phosphoprotein</keyword>
<dbReference type="Pfam" id="PF02801">
    <property type="entry name" value="Ketoacyl-synt_C"/>
    <property type="match status" value="1"/>
</dbReference>
<dbReference type="InterPro" id="IPR032821">
    <property type="entry name" value="PKS_assoc"/>
</dbReference>
<evidence type="ECO:0000256" key="5">
    <source>
        <dbReference type="ARBA" id="ARBA00022679"/>
    </source>
</evidence>
<dbReference type="InterPro" id="IPR010080">
    <property type="entry name" value="Thioester_reductase-like_dom"/>
</dbReference>
<dbReference type="InterPro" id="IPR015083">
    <property type="entry name" value="NorB/c/GfsB-D-like_docking"/>
</dbReference>
<dbReference type="SUPFAM" id="SSF55048">
    <property type="entry name" value="Probable ACP-binding domain of malonyl-CoA ACP transacylase"/>
    <property type="match status" value="1"/>
</dbReference>
<dbReference type="EMBL" id="BAABKC010000032">
    <property type="protein sequence ID" value="GAA5052659.1"/>
    <property type="molecule type" value="Genomic_DNA"/>
</dbReference>
<comment type="caution">
    <text evidence="14">The sequence shown here is derived from an EMBL/GenBank/DDBJ whole genome shotgun (WGS) entry which is preliminary data.</text>
</comment>
<evidence type="ECO:0000259" key="11">
    <source>
        <dbReference type="PROSITE" id="PS50075"/>
    </source>
</evidence>
<gene>
    <name evidence="14" type="ORF">GCM10023336_22340</name>
</gene>
<evidence type="ECO:0000259" key="13">
    <source>
        <dbReference type="PROSITE" id="PS52019"/>
    </source>
</evidence>
<dbReference type="InterPro" id="IPR009081">
    <property type="entry name" value="PP-bd_ACP"/>
</dbReference>
<dbReference type="Pfam" id="PF22953">
    <property type="entry name" value="SpnB_Rossmann"/>
    <property type="match status" value="1"/>
</dbReference>
<feature type="region of interest" description="Disordered" evidence="10">
    <location>
        <begin position="1"/>
        <end position="20"/>
    </location>
</feature>
<dbReference type="InterPro" id="IPR036736">
    <property type="entry name" value="ACP-like_sf"/>
</dbReference>
<dbReference type="Pfam" id="PF14765">
    <property type="entry name" value="PS-DH"/>
    <property type="match status" value="1"/>
</dbReference>
<dbReference type="InterPro" id="IPR014030">
    <property type="entry name" value="Ketoacyl_synth_N"/>
</dbReference>
<dbReference type="SMART" id="SM00826">
    <property type="entry name" value="PKS_DH"/>
    <property type="match status" value="1"/>
</dbReference>
<dbReference type="InterPro" id="IPR016036">
    <property type="entry name" value="Malonyl_transacylase_ACP-bd"/>
</dbReference>
<evidence type="ECO:0000313" key="15">
    <source>
        <dbReference type="Proteomes" id="UP001500124"/>
    </source>
</evidence>
<dbReference type="PROSITE" id="PS00606">
    <property type="entry name" value="KS3_1"/>
    <property type="match status" value="1"/>
</dbReference>
<dbReference type="PROSITE" id="PS52004">
    <property type="entry name" value="KS3_2"/>
    <property type="match status" value="1"/>
</dbReference>
<dbReference type="Pfam" id="PF00550">
    <property type="entry name" value="PP-binding"/>
    <property type="match status" value="1"/>
</dbReference>
<dbReference type="InterPro" id="IPR020807">
    <property type="entry name" value="PKS_DH"/>
</dbReference>
<evidence type="ECO:0000256" key="7">
    <source>
        <dbReference type="ARBA" id="ARBA00023268"/>
    </source>
</evidence>
<dbReference type="PANTHER" id="PTHR43775">
    <property type="entry name" value="FATTY ACID SYNTHASE"/>
    <property type="match status" value="1"/>
</dbReference>
<dbReference type="PROSITE" id="PS00012">
    <property type="entry name" value="PHOSPHOPANTETHEINE"/>
    <property type="match status" value="1"/>
</dbReference>
<dbReference type="InterPro" id="IPR042104">
    <property type="entry name" value="PKS_dehydratase_sf"/>
</dbReference>
<evidence type="ECO:0000259" key="12">
    <source>
        <dbReference type="PROSITE" id="PS52004"/>
    </source>
</evidence>
<dbReference type="SUPFAM" id="SSF53901">
    <property type="entry name" value="Thiolase-like"/>
    <property type="match status" value="1"/>
</dbReference>
<dbReference type="Pfam" id="PF00109">
    <property type="entry name" value="ketoacyl-synt"/>
    <property type="match status" value="1"/>
</dbReference>
<dbReference type="InterPro" id="IPR013120">
    <property type="entry name" value="FAR_NAD-bd"/>
</dbReference>
<dbReference type="SMART" id="SM00825">
    <property type="entry name" value="PKS_KS"/>
    <property type="match status" value="1"/>
</dbReference>
<keyword evidence="7" id="KW-0511">Multifunctional enzyme</keyword>
<dbReference type="PANTHER" id="PTHR43775:SF51">
    <property type="entry name" value="INACTIVE PHENOLPHTHIOCEROL SYNTHESIS POLYKETIDE SYNTHASE TYPE I PKS1-RELATED"/>
    <property type="match status" value="1"/>
</dbReference>
<evidence type="ECO:0000256" key="2">
    <source>
        <dbReference type="ARBA" id="ARBA00004792"/>
    </source>
</evidence>
<dbReference type="InterPro" id="IPR014043">
    <property type="entry name" value="Acyl_transferase_dom"/>
</dbReference>
<dbReference type="CDD" id="cd05235">
    <property type="entry name" value="SDR_e1"/>
    <property type="match status" value="1"/>
</dbReference>
<dbReference type="InterPro" id="IPR016035">
    <property type="entry name" value="Acyl_Trfase/lysoPLipase"/>
</dbReference>
<dbReference type="InterPro" id="IPR014031">
    <property type="entry name" value="Ketoacyl_synth_C"/>
</dbReference>
<dbReference type="SMART" id="SM00822">
    <property type="entry name" value="PKS_KR"/>
    <property type="match status" value="1"/>
</dbReference>
<evidence type="ECO:0000256" key="3">
    <source>
        <dbReference type="ARBA" id="ARBA00022450"/>
    </source>
</evidence>
<dbReference type="InterPro" id="IPR020841">
    <property type="entry name" value="PKS_Beta-ketoAc_synthase_dom"/>
</dbReference>
<dbReference type="Gene3D" id="3.40.50.11460">
    <property type="match status" value="1"/>
</dbReference>
<dbReference type="InterPro" id="IPR013968">
    <property type="entry name" value="PKS_KR"/>
</dbReference>
<dbReference type="SUPFAM" id="SSF51735">
    <property type="entry name" value="NAD(P)-binding Rossmann-fold domains"/>
    <property type="match status" value="3"/>
</dbReference>
<dbReference type="Pfam" id="PF00698">
    <property type="entry name" value="Acyl_transf_1"/>
    <property type="match status" value="1"/>
</dbReference>
<evidence type="ECO:0000256" key="6">
    <source>
        <dbReference type="ARBA" id="ARBA00023194"/>
    </source>
</evidence>
<feature type="domain" description="Ketosynthase family 3 (KS3)" evidence="12">
    <location>
        <begin position="50"/>
        <end position="472"/>
    </location>
</feature>
<keyword evidence="3" id="KW-0596">Phosphopantetheine</keyword>
<feature type="active site" description="Proton donor; for dehydratase activity" evidence="9">
    <location>
        <position position="1146"/>
    </location>
</feature>
<evidence type="ECO:0000256" key="4">
    <source>
        <dbReference type="ARBA" id="ARBA00022553"/>
    </source>
</evidence>
<evidence type="ECO:0000256" key="8">
    <source>
        <dbReference type="ARBA" id="ARBA00023315"/>
    </source>
</evidence>
<dbReference type="NCBIfam" id="TIGR01746">
    <property type="entry name" value="Thioester-redct"/>
    <property type="match status" value="1"/>
</dbReference>
<dbReference type="SMART" id="SM01294">
    <property type="entry name" value="PKS_PP_betabranch"/>
    <property type="match status" value="1"/>
</dbReference>
<proteinExistence type="predicted"/>
<dbReference type="Proteomes" id="UP001500124">
    <property type="component" value="Unassembled WGS sequence"/>
</dbReference>
<dbReference type="InterPro" id="IPR020806">
    <property type="entry name" value="PKS_PP-bd"/>
</dbReference>
<keyword evidence="15" id="KW-1185">Reference proteome</keyword>
<dbReference type="Gene3D" id="3.30.70.3290">
    <property type="match status" value="1"/>
</dbReference>
<feature type="region of interest" description="N-terminal hotdog fold" evidence="9">
    <location>
        <begin position="947"/>
        <end position="1070"/>
    </location>
</feature>
<dbReference type="Pfam" id="PF21089">
    <property type="entry name" value="PKS_DH_N"/>
    <property type="match status" value="1"/>
</dbReference>
<feature type="domain" description="PKS/mFAS DH" evidence="13">
    <location>
        <begin position="947"/>
        <end position="1244"/>
    </location>
</feature>
<comment type="cofactor">
    <cofactor evidence="1">
        <name>pantetheine 4'-phosphate</name>
        <dbReference type="ChEBI" id="CHEBI:47942"/>
    </cofactor>
</comment>
<dbReference type="InterPro" id="IPR049900">
    <property type="entry name" value="PKS_mFAS_DH"/>
</dbReference>
<dbReference type="Gene3D" id="3.40.366.10">
    <property type="entry name" value="Malonyl-Coenzyme A Acyl Carrier Protein, domain 2"/>
    <property type="match status" value="1"/>
</dbReference>
<keyword evidence="8" id="KW-0012">Acyltransferase</keyword>